<dbReference type="STRING" id="1348774.AB433_04205"/>
<sequence>MDDPNAIQIVGPNDFITCPHCRNRTEVLFTVKDGTTQPKLAAPVEETGFPIFIARCAEHGDFYFHIDTVLPRKEPHD</sequence>
<keyword evidence="2" id="KW-1185">Reference proteome</keyword>
<proteinExistence type="predicted"/>
<name>A0A0G3XDT9_9SPHN</name>
<dbReference type="RefSeq" id="WP_047820057.1">
    <property type="nucleotide sequence ID" value="NZ_CP011770.1"/>
</dbReference>
<organism evidence="1 2">
    <name type="scientific">Croceicoccus naphthovorans</name>
    <dbReference type="NCBI Taxonomy" id="1348774"/>
    <lineage>
        <taxon>Bacteria</taxon>
        <taxon>Pseudomonadati</taxon>
        <taxon>Pseudomonadota</taxon>
        <taxon>Alphaproteobacteria</taxon>
        <taxon>Sphingomonadales</taxon>
        <taxon>Erythrobacteraceae</taxon>
        <taxon>Croceicoccus</taxon>
    </lineage>
</organism>
<dbReference type="Proteomes" id="UP000035287">
    <property type="component" value="Chromosome"/>
</dbReference>
<gene>
    <name evidence="1" type="ORF">AB433_04205</name>
</gene>
<dbReference type="PATRIC" id="fig|1348774.3.peg.877"/>
<reference evidence="1 2" key="1">
    <citation type="submission" date="2015-06" db="EMBL/GenBank/DDBJ databases">
        <authorList>
            <person name="Zeng Y."/>
            <person name="Huang Y."/>
        </authorList>
    </citation>
    <scope>NUCLEOTIDE SEQUENCE [LARGE SCALE GENOMIC DNA]</scope>
    <source>
        <strain evidence="1 2">PQ-2</strain>
    </source>
</reference>
<dbReference type="EMBL" id="CP011770">
    <property type="protein sequence ID" value="AKM09367.1"/>
    <property type="molecule type" value="Genomic_DNA"/>
</dbReference>
<accession>A0A0G3XDT9</accession>
<dbReference type="KEGG" id="cna:AB433_04205"/>
<protein>
    <submittedName>
        <fullName evidence="1">Uncharacterized protein</fullName>
    </submittedName>
</protein>
<dbReference type="AlphaFoldDB" id="A0A0G3XDT9"/>
<evidence type="ECO:0000313" key="2">
    <source>
        <dbReference type="Proteomes" id="UP000035287"/>
    </source>
</evidence>
<evidence type="ECO:0000313" key="1">
    <source>
        <dbReference type="EMBL" id="AKM09367.1"/>
    </source>
</evidence>